<keyword evidence="1 4" id="KW-0378">Hydrolase</keyword>
<dbReference type="InterPro" id="IPR036264">
    <property type="entry name" value="Bact_exopeptidase_dim_dom"/>
</dbReference>
<feature type="binding site" evidence="2">
    <location>
        <position position="102"/>
    </location>
    <ligand>
        <name>Mn(2+)</name>
        <dbReference type="ChEBI" id="CHEBI:29035"/>
        <label>2</label>
    </ligand>
</feature>
<dbReference type="PANTHER" id="PTHR11014:SF63">
    <property type="entry name" value="METALLOPEPTIDASE, PUTATIVE (AFU_ORTHOLOGUE AFUA_6G09600)-RELATED"/>
    <property type="match status" value="1"/>
</dbReference>
<evidence type="ECO:0000313" key="5">
    <source>
        <dbReference type="Proteomes" id="UP000019805"/>
    </source>
</evidence>
<dbReference type="PATRIC" id="fig|1437824.5.peg.903"/>
<dbReference type="PANTHER" id="PTHR11014">
    <property type="entry name" value="PEPTIDASE M20 FAMILY MEMBER"/>
    <property type="match status" value="1"/>
</dbReference>
<dbReference type="GO" id="GO:0050118">
    <property type="term" value="F:N-acetyldiaminopimelate deacetylase activity"/>
    <property type="evidence" value="ECO:0007669"/>
    <property type="project" value="UniProtKB-ARBA"/>
</dbReference>
<dbReference type="Pfam" id="PF01546">
    <property type="entry name" value="Peptidase_M20"/>
    <property type="match status" value="1"/>
</dbReference>
<dbReference type="InterPro" id="IPR017439">
    <property type="entry name" value="Amidohydrolase"/>
</dbReference>
<keyword evidence="2" id="KW-0464">Manganese</keyword>
<feature type="binding site" evidence="2">
    <location>
        <position position="356"/>
    </location>
    <ligand>
        <name>Mn(2+)</name>
        <dbReference type="ChEBI" id="CHEBI:29035"/>
        <label>2</label>
    </ligand>
</feature>
<dbReference type="Proteomes" id="UP000019805">
    <property type="component" value="Chromosome"/>
</dbReference>
<dbReference type="eggNOG" id="COG1473">
    <property type="taxonomic scope" value="Bacteria"/>
</dbReference>
<dbReference type="SUPFAM" id="SSF55031">
    <property type="entry name" value="Bacterial exopeptidase dimerisation domain"/>
    <property type="match status" value="1"/>
</dbReference>
<accession>W8X254</accession>
<comment type="cofactor">
    <cofactor evidence="2">
        <name>Mn(2+)</name>
        <dbReference type="ChEBI" id="CHEBI:29035"/>
    </cofactor>
    <text evidence="2">The Mn(2+) ion enhances activity.</text>
</comment>
<feature type="binding site" evidence="2">
    <location>
        <position position="163"/>
    </location>
    <ligand>
        <name>Mn(2+)</name>
        <dbReference type="ChEBI" id="CHEBI:29035"/>
        <label>2</label>
    </ligand>
</feature>
<feature type="binding site" evidence="2">
    <location>
        <position position="137"/>
    </location>
    <ligand>
        <name>Mn(2+)</name>
        <dbReference type="ChEBI" id="CHEBI:29035"/>
        <label>2</label>
    </ligand>
</feature>
<protein>
    <submittedName>
        <fullName evidence="4">Peptidase M20D, amidohydrolase</fullName>
    </submittedName>
</protein>
<dbReference type="GO" id="GO:0019877">
    <property type="term" value="P:diaminopimelate biosynthetic process"/>
    <property type="evidence" value="ECO:0007669"/>
    <property type="project" value="UniProtKB-ARBA"/>
</dbReference>
<dbReference type="InterPro" id="IPR002933">
    <property type="entry name" value="Peptidase_M20"/>
</dbReference>
<evidence type="ECO:0000259" key="3">
    <source>
        <dbReference type="Pfam" id="PF07687"/>
    </source>
</evidence>
<feature type="binding site" evidence="2">
    <location>
        <position position="104"/>
    </location>
    <ligand>
        <name>Mn(2+)</name>
        <dbReference type="ChEBI" id="CHEBI:29035"/>
        <label>2</label>
    </ligand>
</feature>
<dbReference type="SUPFAM" id="SSF53187">
    <property type="entry name" value="Zn-dependent exopeptidases"/>
    <property type="match status" value="1"/>
</dbReference>
<proteinExistence type="predicted"/>
<dbReference type="EMBL" id="HG916765">
    <property type="protein sequence ID" value="CDM23382.1"/>
    <property type="molecule type" value="Genomic_DNA"/>
</dbReference>
<name>W8X254_CASD6</name>
<dbReference type="STRING" id="1437824.BN940_04551"/>
<evidence type="ECO:0000256" key="2">
    <source>
        <dbReference type="PIRSR" id="PIRSR005962-1"/>
    </source>
</evidence>
<dbReference type="Gene3D" id="3.30.70.360">
    <property type="match status" value="1"/>
</dbReference>
<dbReference type="FunFam" id="3.30.70.360:FF:000001">
    <property type="entry name" value="N-acetyldiaminopimelate deacetylase"/>
    <property type="match status" value="1"/>
</dbReference>
<dbReference type="InterPro" id="IPR011650">
    <property type="entry name" value="Peptidase_M20_dimer"/>
</dbReference>
<sequence length="383" mass="40984">MSTMEMSALAEEMTAWRRDIHQHPELGFEEHRTADKVAGLLRSWGIEVHAGFGGTTAVIGVLRGARGPGRVLGLRADMDALPMDEQADVAHRSVNEHVFHGCGHDGHTAILLGVARHLSAQRDFAGTVHFIFQPAEETLRGGSTLIGAGLFDRFPCDEIYALHNHNGVPPGKVGVRAGAILSACDWFRIRIAGTGTHAAMPHQGVDPIVAGAALVQALQGVVSRGVDPLDAAVLSICQFHAGTTINVIPGTAWLEGTVRTLSRDAQKVVLDGLRRMCDGIAASHGCEIRFEHLQSSPPTVNAAEQAQAVRLAAAAVLGEDGVVECRPLMASEDFAFMLERRPGAYFFLGHAGRTCHHPEFDFDDGTLATGAAVFVEIVRRRLS</sequence>
<dbReference type="OrthoDB" id="8875216at2"/>
<dbReference type="Pfam" id="PF07687">
    <property type="entry name" value="M20_dimer"/>
    <property type="match status" value="1"/>
</dbReference>
<dbReference type="CDD" id="cd05666">
    <property type="entry name" value="M20_Acy1-like"/>
    <property type="match status" value="1"/>
</dbReference>
<keyword evidence="5" id="KW-1185">Reference proteome</keyword>
<dbReference type="NCBIfam" id="TIGR01891">
    <property type="entry name" value="amidohydrolases"/>
    <property type="match status" value="1"/>
</dbReference>
<dbReference type="PIRSF" id="PIRSF005962">
    <property type="entry name" value="Pept_M20D_amidohydro"/>
    <property type="match status" value="1"/>
</dbReference>
<keyword evidence="2" id="KW-0479">Metal-binding</keyword>
<dbReference type="AlphaFoldDB" id="W8X254"/>
<dbReference type="KEGG" id="cdn:BN940_04551"/>
<dbReference type="Gene3D" id="3.40.630.10">
    <property type="entry name" value="Zn peptidases"/>
    <property type="match status" value="1"/>
</dbReference>
<reference evidence="4 5" key="1">
    <citation type="journal article" date="2014" name="BMC Microbiol.">
        <title>The oxygen-independent metabolism of cyclic monoterpenes in Castellaniella defragrans 65Phen.</title>
        <authorList>
            <person name="Petasch J."/>
            <person name="Disch E.M."/>
            <person name="Markert S."/>
            <person name="Becher D."/>
            <person name="Schweder T."/>
            <person name="Huttel B."/>
            <person name="Reinhardt R."/>
            <person name="Harder J."/>
        </authorList>
    </citation>
    <scope>NUCLEOTIDE SEQUENCE [LARGE SCALE GENOMIC DNA]</scope>
    <source>
        <strain evidence="4">65Phen</strain>
    </source>
</reference>
<evidence type="ECO:0000256" key="1">
    <source>
        <dbReference type="ARBA" id="ARBA00022801"/>
    </source>
</evidence>
<dbReference type="HOGENOM" id="CLU_023257_1_1_4"/>
<evidence type="ECO:0000313" key="4">
    <source>
        <dbReference type="EMBL" id="CDM23382.1"/>
    </source>
</evidence>
<dbReference type="GO" id="GO:0046872">
    <property type="term" value="F:metal ion binding"/>
    <property type="evidence" value="ECO:0007669"/>
    <property type="project" value="UniProtKB-KW"/>
</dbReference>
<gene>
    <name evidence="4" type="ORF">BN940_04551</name>
</gene>
<organism evidence="4 5">
    <name type="scientific">Castellaniella defragrans (strain DSM 12143 / CCUG 39792 / 65Phen)</name>
    <name type="common">Alcaligenes defragrans</name>
    <dbReference type="NCBI Taxonomy" id="1437824"/>
    <lineage>
        <taxon>Bacteria</taxon>
        <taxon>Pseudomonadati</taxon>
        <taxon>Pseudomonadota</taxon>
        <taxon>Betaproteobacteria</taxon>
        <taxon>Burkholderiales</taxon>
        <taxon>Alcaligenaceae</taxon>
        <taxon>Castellaniella</taxon>
    </lineage>
</organism>
<feature type="domain" description="Peptidase M20 dimerisation" evidence="3">
    <location>
        <begin position="186"/>
        <end position="278"/>
    </location>
</feature>